<keyword evidence="3" id="KW-0862">Zinc</keyword>
<feature type="compositionally biased region" description="Polar residues" evidence="7">
    <location>
        <begin position="809"/>
        <end position="845"/>
    </location>
</feature>
<keyword evidence="8" id="KW-0732">Signal</keyword>
<organism evidence="10 11">
    <name type="scientific">Paralvinella palmiformis</name>
    <dbReference type="NCBI Taxonomy" id="53620"/>
    <lineage>
        <taxon>Eukaryota</taxon>
        <taxon>Metazoa</taxon>
        <taxon>Spiralia</taxon>
        <taxon>Lophotrochozoa</taxon>
        <taxon>Annelida</taxon>
        <taxon>Polychaeta</taxon>
        <taxon>Sedentaria</taxon>
        <taxon>Canalipalpata</taxon>
        <taxon>Terebellida</taxon>
        <taxon>Terebelliformia</taxon>
        <taxon>Alvinellidae</taxon>
        <taxon>Paralvinella</taxon>
    </lineage>
</organism>
<evidence type="ECO:0000256" key="2">
    <source>
        <dbReference type="ARBA" id="ARBA00022801"/>
    </source>
</evidence>
<feature type="compositionally biased region" description="Low complexity" evidence="7">
    <location>
        <begin position="876"/>
        <end position="918"/>
    </location>
</feature>
<evidence type="ECO:0000313" key="10">
    <source>
        <dbReference type="EMBL" id="KAK2144967.1"/>
    </source>
</evidence>
<evidence type="ECO:0000256" key="3">
    <source>
        <dbReference type="ARBA" id="ARBA00022833"/>
    </source>
</evidence>
<comment type="caution">
    <text evidence="6">Lacks conserved residue(s) required for the propagation of feature annotation.</text>
</comment>
<dbReference type="Proteomes" id="UP001208570">
    <property type="component" value="Unassembled WGS sequence"/>
</dbReference>
<dbReference type="GO" id="GO:0008237">
    <property type="term" value="F:metallopeptidase activity"/>
    <property type="evidence" value="ECO:0007669"/>
    <property type="project" value="InterPro"/>
</dbReference>
<keyword evidence="4" id="KW-1015">Disulfide bond</keyword>
<dbReference type="AlphaFoldDB" id="A0AAD9MT95"/>
<keyword evidence="2" id="KW-0378">Hydrolase</keyword>
<reference evidence="10" key="1">
    <citation type="journal article" date="2023" name="Mol. Biol. Evol.">
        <title>Third-Generation Sequencing Reveals the Adaptive Role of the Epigenome in Three Deep-Sea Polychaetes.</title>
        <authorList>
            <person name="Perez M."/>
            <person name="Aroh O."/>
            <person name="Sun Y."/>
            <person name="Lan Y."/>
            <person name="Juniper S.K."/>
            <person name="Young C.R."/>
            <person name="Angers B."/>
            <person name="Qian P.Y."/>
        </authorList>
    </citation>
    <scope>NUCLEOTIDE SEQUENCE</scope>
    <source>
        <strain evidence="10">P08H-3</strain>
    </source>
</reference>
<dbReference type="GO" id="GO:0046872">
    <property type="term" value="F:metal ion binding"/>
    <property type="evidence" value="ECO:0007669"/>
    <property type="project" value="UniProtKB-KW"/>
</dbReference>
<evidence type="ECO:0000256" key="4">
    <source>
        <dbReference type="ARBA" id="ARBA00023157"/>
    </source>
</evidence>
<name>A0AAD9MT95_9ANNE</name>
<dbReference type="Gene3D" id="3.40.390.10">
    <property type="entry name" value="Collagenase (Catalytic Domain)"/>
    <property type="match status" value="1"/>
</dbReference>
<dbReference type="EMBL" id="JAODUP010000715">
    <property type="protein sequence ID" value="KAK2144967.1"/>
    <property type="molecule type" value="Genomic_DNA"/>
</dbReference>
<dbReference type="InterPro" id="IPR003582">
    <property type="entry name" value="ShKT_dom"/>
</dbReference>
<evidence type="ECO:0000256" key="6">
    <source>
        <dbReference type="PROSITE-ProRule" id="PRU01005"/>
    </source>
</evidence>
<evidence type="ECO:0000256" key="1">
    <source>
        <dbReference type="ARBA" id="ARBA00022723"/>
    </source>
</evidence>
<feature type="domain" description="ShKT" evidence="9">
    <location>
        <begin position="978"/>
        <end position="1016"/>
    </location>
</feature>
<keyword evidence="1" id="KW-0479">Metal-binding</keyword>
<comment type="caution">
    <text evidence="10">The sequence shown here is derived from an EMBL/GenBank/DDBJ whole genome shotgun (WGS) entry which is preliminary data.</text>
</comment>
<dbReference type="PROSITE" id="PS51670">
    <property type="entry name" value="SHKT"/>
    <property type="match status" value="1"/>
</dbReference>
<feature type="region of interest" description="Disordered" evidence="7">
    <location>
        <begin position="755"/>
        <end position="923"/>
    </location>
</feature>
<feature type="compositionally biased region" description="Low complexity" evidence="7">
    <location>
        <begin position="858"/>
        <end position="869"/>
    </location>
</feature>
<proteinExistence type="predicted"/>
<feature type="chain" id="PRO_5042012925" description="ShKT domain-containing protein" evidence="8">
    <location>
        <begin position="20"/>
        <end position="1094"/>
    </location>
</feature>
<dbReference type="SUPFAM" id="SSF55486">
    <property type="entry name" value="Metalloproteases ('zincins'), catalytic domain"/>
    <property type="match status" value="1"/>
</dbReference>
<sequence length="1094" mass="121619">MRAAIFACSLFILVVGTESNLVRLGSGLKGPEIGRQDAPLDRMTLEIPVDGTVVVLELRRSDAVSSDVPVLLGTSREAFVLWQGDPHRSSDFVLYVDQKKQASFVMWDRNTDTDRANRGIMGVFHFRGSTYTVEPMDGRMESGRPAPYPAVDDDNEPVMIELNGVRLSMTRVDRKESSVSGTGLPLTQNASQRQEELRRFLREHPEDMFGKFTYEVEILVVLDHSIFKKWVKKSRSFDYRTREVEAIENIRYYFTEVINGVALRYGLMSEHRIRLRPIGFYIAKSDDASYWTELPPIKRNYHFTEAGQALDELKRWLHRHEGELPPFDYAMLFTENALVTSAGSRHGADGPRIISGLSDVMGVCQYSKASLCHDGGLAVAIETASWELGNTLGAYDDDACQEKTAKSSAGVREMNSDYPLQMSACSKKALWGYLYYLQLNRTNCLLNRDNHDAVWNPVKFVLRYPGERYTSDEQCQLAHGIHSFSCTDGNKDGMICGKMHCWMPYYGRCESSPSVVASNGTPCGDDVWCMGGQCIPRPDPRGFNDTECAYGDYQGVIDAAKGYKCYELGLTEPHKCYDDHFRTYCCDTCSRVMRKDQRAEGCEYGDKDPKMCDVNLKPSDCYQPGVASTCCETCGRYRIEMTGCRYGDKATMCQRAVVRKSMCYDYNFTCCLTCPRLQVGLKGCEWGDRNLRCRGYSMSRCYETAFSRDCCDYCSQLRIGPPGCEWGDKVGSCTYEDCRNPARRKACCKTCSSQSKTTTTLTSPTAPTSISGETLSPTTKPTTAKPTSSTPSFTGKSKRSTTVSDERSTITTTAGNELSPTASLTDKPSRGSSVTDVPLSASTLGDDQPRKPTATDETSSTSSHRSSSTAIITDQPPSTSKSPSPVTSSPSTSASTETITKKPSPSSTTGGKTTSHPGLADQSLPADVLKADIIKVSEETCKDTSQYCYQIQGGRDCYSRHLDCCATCRQYETNNPICPYGDKISWCRHYVSEQGTRICDEDPFIRSECCASCGSEAVEMRQVVDEPCEDKATWCANIFSGQCYDTVTQKTCCAKCSSLRTNDVRCLFGDVYSWCSKTYCRTQARECCQTCKKP</sequence>
<gene>
    <name evidence="10" type="ORF">LSH36_715g01006</name>
</gene>
<evidence type="ECO:0000256" key="5">
    <source>
        <dbReference type="ARBA" id="ARBA00023180"/>
    </source>
</evidence>
<accession>A0AAD9MT95</accession>
<evidence type="ECO:0000313" key="11">
    <source>
        <dbReference type="Proteomes" id="UP001208570"/>
    </source>
</evidence>
<keyword evidence="11" id="KW-1185">Reference proteome</keyword>
<evidence type="ECO:0000256" key="7">
    <source>
        <dbReference type="SAM" id="MobiDB-lite"/>
    </source>
</evidence>
<dbReference type="InterPro" id="IPR041645">
    <property type="entry name" value="ADAMTS_CR_2"/>
</dbReference>
<evidence type="ECO:0000259" key="9">
    <source>
        <dbReference type="PROSITE" id="PS51670"/>
    </source>
</evidence>
<protein>
    <recommendedName>
        <fullName evidence="9">ShKT domain-containing protein</fullName>
    </recommendedName>
</protein>
<evidence type="ECO:0000256" key="8">
    <source>
        <dbReference type="SAM" id="SignalP"/>
    </source>
</evidence>
<feature type="compositionally biased region" description="Low complexity" evidence="7">
    <location>
        <begin position="755"/>
        <end position="794"/>
    </location>
</feature>
<keyword evidence="5" id="KW-0325">Glycoprotein</keyword>
<dbReference type="InterPro" id="IPR024079">
    <property type="entry name" value="MetalloPept_cat_dom_sf"/>
</dbReference>
<dbReference type="Gene3D" id="3.40.1620.60">
    <property type="match status" value="1"/>
</dbReference>
<dbReference type="Pfam" id="PF17771">
    <property type="entry name" value="ADAMTS_CR_2"/>
    <property type="match status" value="1"/>
</dbReference>
<feature type="signal peptide" evidence="8">
    <location>
        <begin position="1"/>
        <end position="19"/>
    </location>
</feature>